<dbReference type="RefSeq" id="WP_390252945.1">
    <property type="nucleotide sequence ID" value="NZ_JBHSDT010000008.1"/>
</dbReference>
<proteinExistence type="predicted"/>
<dbReference type="EMBL" id="JBHSDT010000008">
    <property type="protein sequence ID" value="MFC4404365.1"/>
    <property type="molecule type" value="Genomic_DNA"/>
</dbReference>
<keyword evidence="1" id="KW-0472">Membrane</keyword>
<evidence type="ECO:0000313" key="4">
    <source>
        <dbReference type="Proteomes" id="UP001595882"/>
    </source>
</evidence>
<protein>
    <submittedName>
        <fullName evidence="3">Sporulation protein YpjB</fullName>
    </submittedName>
</protein>
<keyword evidence="2" id="KW-0732">Signal</keyword>
<keyword evidence="1" id="KW-0812">Transmembrane</keyword>
<gene>
    <name evidence="3" type="ORF">ACFOY7_14945</name>
</gene>
<name>A0ABV8WY16_9BACI</name>
<keyword evidence="4" id="KW-1185">Reference proteome</keyword>
<keyword evidence="1" id="KW-1133">Transmembrane helix</keyword>
<comment type="caution">
    <text evidence="3">The sequence shown here is derived from an EMBL/GenBank/DDBJ whole genome shotgun (WGS) entry which is preliminary data.</text>
</comment>
<dbReference type="InterPro" id="IPR014231">
    <property type="entry name" value="Spore_YpjB"/>
</dbReference>
<evidence type="ECO:0000256" key="2">
    <source>
        <dbReference type="SAM" id="SignalP"/>
    </source>
</evidence>
<dbReference type="Pfam" id="PF09577">
    <property type="entry name" value="Spore_YpjB"/>
    <property type="match status" value="1"/>
</dbReference>
<organism evidence="3 4">
    <name type="scientific">Gracilibacillus xinjiangensis</name>
    <dbReference type="NCBI Taxonomy" id="1193282"/>
    <lineage>
        <taxon>Bacteria</taxon>
        <taxon>Bacillati</taxon>
        <taxon>Bacillota</taxon>
        <taxon>Bacilli</taxon>
        <taxon>Bacillales</taxon>
        <taxon>Bacillaceae</taxon>
        <taxon>Gracilibacillus</taxon>
    </lineage>
</organism>
<dbReference type="Proteomes" id="UP001595882">
    <property type="component" value="Unassembled WGS sequence"/>
</dbReference>
<reference evidence="4" key="1">
    <citation type="journal article" date="2019" name="Int. J. Syst. Evol. Microbiol.">
        <title>The Global Catalogue of Microorganisms (GCM) 10K type strain sequencing project: providing services to taxonomists for standard genome sequencing and annotation.</title>
        <authorList>
            <consortium name="The Broad Institute Genomics Platform"/>
            <consortium name="The Broad Institute Genome Sequencing Center for Infectious Disease"/>
            <person name="Wu L."/>
            <person name="Ma J."/>
        </authorList>
    </citation>
    <scope>NUCLEOTIDE SEQUENCE [LARGE SCALE GENOMIC DNA]</scope>
    <source>
        <strain evidence="4">CCUG 37865</strain>
    </source>
</reference>
<feature type="transmembrane region" description="Helical" evidence="1">
    <location>
        <begin position="212"/>
        <end position="231"/>
    </location>
</feature>
<sequence>MRKKLIIFFILFICLSNQSFPVVHADNISNDLYTFERYVQEQRYPQAVQTLEKIQDNMITTVRKAQPARVEHVEALLANNLNQLLEENITVTEKMKMAQQLVVMYDALTNSEAPLWHRWKTDLESSIQTILNEQTIDEKQTKEIIYKWEVISPVLSMYLPENEYNDLELMFLNFSYINLEEQHNELQSVFNQMSLINLETIQNNQIQTYSQWLIFIVIGFIFLTLSYVGWVRYKAESNVNHTN</sequence>
<evidence type="ECO:0000313" key="3">
    <source>
        <dbReference type="EMBL" id="MFC4404365.1"/>
    </source>
</evidence>
<evidence type="ECO:0000256" key="1">
    <source>
        <dbReference type="SAM" id="Phobius"/>
    </source>
</evidence>
<feature type="signal peptide" evidence="2">
    <location>
        <begin position="1"/>
        <end position="25"/>
    </location>
</feature>
<feature type="chain" id="PRO_5045220088" evidence="2">
    <location>
        <begin position="26"/>
        <end position="243"/>
    </location>
</feature>
<accession>A0ABV8WY16</accession>